<dbReference type="OrthoDB" id="331341at2759"/>
<sequence>MSKRVQFDPVIETKTIEVEDKTESHGQDSTVLQGIEIKDTSYGLAGRGMGEVSRDVDEDSGGSDDEAADKKGVLKYNILDVRDVEGQEDATEKYSEVGVKITPFNLEEEEEEGHFDASGNYVFGKDKEDNDAWLASVKWDQESHLAKAHHNTIKSVVAKRPTDQESIEGKDEIDKGLELKKLLSILHPGETIALASKRLGSSKGKARKKTWQQRRKEKKEKESLDATQKTPESATEPTPTEAANLSQLIECTDRLMGSGFYSIYTDSYDRIKSYMLATETVKSDIVIQGRGNAKRAKVAATPVEESETAASATDAEIEPKAQEASTEAQPLSTEVHWEYRWKDDPDAEVFGPFSSTMMRDWKDAGMFKDGFWVRKAGIADAEFNSGARIDFDLYTN</sequence>
<organism evidence="3 4">
    <name type="scientific">Sphaeroforma arctica JP610</name>
    <dbReference type="NCBI Taxonomy" id="667725"/>
    <lineage>
        <taxon>Eukaryota</taxon>
        <taxon>Ichthyosporea</taxon>
        <taxon>Ichthyophonida</taxon>
        <taxon>Sphaeroforma</taxon>
    </lineage>
</organism>
<feature type="compositionally biased region" description="Basic residues" evidence="1">
    <location>
        <begin position="204"/>
        <end position="218"/>
    </location>
</feature>
<dbReference type="SMART" id="SM00444">
    <property type="entry name" value="GYF"/>
    <property type="match status" value="1"/>
</dbReference>
<dbReference type="GeneID" id="25906974"/>
<feature type="region of interest" description="Disordered" evidence="1">
    <location>
        <begin position="299"/>
        <end position="329"/>
    </location>
</feature>
<evidence type="ECO:0000259" key="2">
    <source>
        <dbReference type="PROSITE" id="PS50829"/>
    </source>
</evidence>
<dbReference type="STRING" id="667725.A0A0L0FWJ6"/>
<gene>
    <name evidence="3" type="ORF">SARC_06470</name>
</gene>
<feature type="compositionally biased region" description="Low complexity" evidence="1">
    <location>
        <begin position="230"/>
        <end position="243"/>
    </location>
</feature>
<name>A0A0L0FWJ6_9EUKA</name>
<keyword evidence="4" id="KW-1185">Reference proteome</keyword>
<dbReference type="PANTHER" id="PTHR13138">
    <property type="entry name" value="PROTEIN LIN1"/>
    <property type="match status" value="1"/>
</dbReference>
<reference evidence="3 4" key="1">
    <citation type="submission" date="2011-02" db="EMBL/GenBank/DDBJ databases">
        <title>The Genome Sequence of Sphaeroforma arctica JP610.</title>
        <authorList>
            <consortium name="The Broad Institute Genome Sequencing Platform"/>
            <person name="Russ C."/>
            <person name="Cuomo C."/>
            <person name="Young S.K."/>
            <person name="Zeng Q."/>
            <person name="Gargeya S."/>
            <person name="Alvarado L."/>
            <person name="Berlin A."/>
            <person name="Chapman S.B."/>
            <person name="Chen Z."/>
            <person name="Freedman E."/>
            <person name="Gellesch M."/>
            <person name="Goldberg J."/>
            <person name="Griggs A."/>
            <person name="Gujja S."/>
            <person name="Heilman E."/>
            <person name="Heiman D."/>
            <person name="Howarth C."/>
            <person name="Mehta T."/>
            <person name="Neiman D."/>
            <person name="Pearson M."/>
            <person name="Roberts A."/>
            <person name="Saif S."/>
            <person name="Shea T."/>
            <person name="Shenoy N."/>
            <person name="Sisk P."/>
            <person name="Stolte C."/>
            <person name="Sykes S."/>
            <person name="White J."/>
            <person name="Yandava C."/>
            <person name="Burger G."/>
            <person name="Gray M.W."/>
            <person name="Holland P.W.H."/>
            <person name="King N."/>
            <person name="Lang F.B.F."/>
            <person name="Roger A.J."/>
            <person name="Ruiz-Trillo I."/>
            <person name="Haas B."/>
            <person name="Nusbaum C."/>
            <person name="Birren B."/>
        </authorList>
    </citation>
    <scope>NUCLEOTIDE SEQUENCE [LARGE SCALE GENOMIC DNA]</scope>
    <source>
        <strain evidence="3 4">JP610</strain>
    </source>
</reference>
<feature type="compositionally biased region" description="Low complexity" evidence="1">
    <location>
        <begin position="299"/>
        <end position="314"/>
    </location>
</feature>
<dbReference type="EMBL" id="KQ242059">
    <property type="protein sequence ID" value="KNC81187.1"/>
    <property type="molecule type" value="Genomic_DNA"/>
</dbReference>
<dbReference type="Gene3D" id="3.30.1490.40">
    <property type="match status" value="1"/>
</dbReference>
<dbReference type="RefSeq" id="XP_014155089.1">
    <property type="nucleotide sequence ID" value="XM_014299614.1"/>
</dbReference>
<dbReference type="Proteomes" id="UP000054560">
    <property type="component" value="Unassembled WGS sequence"/>
</dbReference>
<proteinExistence type="predicted"/>
<feature type="region of interest" description="Disordered" evidence="1">
    <location>
        <begin position="45"/>
        <end position="69"/>
    </location>
</feature>
<protein>
    <recommendedName>
        <fullName evidence="2">GYF domain-containing protein</fullName>
    </recommendedName>
</protein>
<dbReference type="Pfam" id="PF02213">
    <property type="entry name" value="GYF"/>
    <property type="match status" value="1"/>
</dbReference>
<accession>A0A0L0FWJ6</accession>
<dbReference type="GO" id="GO:0005682">
    <property type="term" value="C:U5 snRNP"/>
    <property type="evidence" value="ECO:0007669"/>
    <property type="project" value="InterPro"/>
</dbReference>
<feature type="domain" description="GYF" evidence="2">
    <location>
        <begin position="334"/>
        <end position="392"/>
    </location>
</feature>
<dbReference type="eggNOG" id="KOG2950">
    <property type="taxonomic scope" value="Eukaryota"/>
</dbReference>
<dbReference type="InterPro" id="IPR035445">
    <property type="entry name" value="GYF-like_dom_sf"/>
</dbReference>
<dbReference type="SUPFAM" id="SSF55277">
    <property type="entry name" value="GYF domain"/>
    <property type="match status" value="1"/>
</dbReference>
<dbReference type="InterPro" id="IPR039905">
    <property type="entry name" value="CD2BP2/Lin1"/>
</dbReference>
<dbReference type="PANTHER" id="PTHR13138:SF3">
    <property type="entry name" value="CD2 ANTIGEN CYTOPLASMIC TAIL-BINDING PROTEIN 2"/>
    <property type="match status" value="1"/>
</dbReference>
<evidence type="ECO:0000313" key="4">
    <source>
        <dbReference type="Proteomes" id="UP000054560"/>
    </source>
</evidence>
<evidence type="ECO:0000313" key="3">
    <source>
        <dbReference type="EMBL" id="KNC81187.1"/>
    </source>
</evidence>
<dbReference type="AlphaFoldDB" id="A0A0L0FWJ6"/>
<dbReference type="InterPro" id="IPR003169">
    <property type="entry name" value="GYF"/>
</dbReference>
<dbReference type="PROSITE" id="PS50829">
    <property type="entry name" value="GYF"/>
    <property type="match status" value="1"/>
</dbReference>
<feature type="compositionally biased region" description="Acidic residues" evidence="1">
    <location>
        <begin position="56"/>
        <end position="67"/>
    </location>
</feature>
<evidence type="ECO:0000256" key="1">
    <source>
        <dbReference type="SAM" id="MobiDB-lite"/>
    </source>
</evidence>
<dbReference type="FunFam" id="3.30.1490.40:FF:000005">
    <property type="entry name" value="CD2 antigen cytoplasmic tail-binding protein 2"/>
    <property type="match status" value="1"/>
</dbReference>
<feature type="region of interest" description="Disordered" evidence="1">
    <location>
        <begin position="196"/>
        <end position="243"/>
    </location>
</feature>